<dbReference type="EMBL" id="CP104213">
    <property type="protein sequence ID" value="UWX63802.1"/>
    <property type="molecule type" value="Genomic_DNA"/>
</dbReference>
<organism evidence="2 3">
    <name type="scientific">Deinococcus rubellus</name>
    <dbReference type="NCBI Taxonomy" id="1889240"/>
    <lineage>
        <taxon>Bacteria</taxon>
        <taxon>Thermotogati</taxon>
        <taxon>Deinococcota</taxon>
        <taxon>Deinococci</taxon>
        <taxon>Deinococcales</taxon>
        <taxon>Deinococcaceae</taxon>
        <taxon>Deinococcus</taxon>
    </lineage>
</organism>
<dbReference type="Pfam" id="PF02036">
    <property type="entry name" value="SCP2"/>
    <property type="match status" value="1"/>
</dbReference>
<feature type="domain" description="SCP2" evidence="1">
    <location>
        <begin position="41"/>
        <end position="124"/>
    </location>
</feature>
<evidence type="ECO:0000313" key="2">
    <source>
        <dbReference type="EMBL" id="UWX63802.1"/>
    </source>
</evidence>
<protein>
    <submittedName>
        <fullName evidence="2">SCP2 sterol-binding domain-containing protein</fullName>
    </submittedName>
</protein>
<dbReference type="RefSeq" id="WP_260560082.1">
    <property type="nucleotide sequence ID" value="NZ_BAABEC010000026.1"/>
</dbReference>
<keyword evidence="3" id="KW-1185">Reference proteome</keyword>
<dbReference type="InterPro" id="IPR003033">
    <property type="entry name" value="SCP2_sterol-bd_dom"/>
</dbReference>
<dbReference type="Proteomes" id="UP001060261">
    <property type="component" value="Chromosome"/>
</dbReference>
<dbReference type="InterPro" id="IPR036527">
    <property type="entry name" value="SCP2_sterol-bd_dom_sf"/>
</dbReference>
<reference evidence="2" key="1">
    <citation type="submission" date="2022-09" db="EMBL/GenBank/DDBJ databases">
        <title>genome sequence of Deinococcus rubellus.</title>
        <authorList>
            <person name="Srinivasan S."/>
        </authorList>
    </citation>
    <scope>NUCLEOTIDE SEQUENCE</scope>
    <source>
        <strain evidence="2">Ant6</strain>
    </source>
</reference>
<evidence type="ECO:0000313" key="3">
    <source>
        <dbReference type="Proteomes" id="UP001060261"/>
    </source>
</evidence>
<dbReference type="SUPFAM" id="SSF55718">
    <property type="entry name" value="SCP-like"/>
    <property type="match status" value="1"/>
</dbReference>
<proteinExistence type="predicted"/>
<gene>
    <name evidence="2" type="ORF">N0D28_13870</name>
</gene>
<name>A0ABY5YHD2_9DEIO</name>
<evidence type="ECO:0000259" key="1">
    <source>
        <dbReference type="Pfam" id="PF02036"/>
    </source>
</evidence>
<dbReference type="Gene3D" id="3.30.1050.10">
    <property type="entry name" value="SCP2 sterol-binding domain"/>
    <property type="match status" value="1"/>
</dbReference>
<sequence>MPKMLHPSIFSATQLWAILSEVYAPAGQDAQANVLAARRLVVAFAFQNPDLYLVVDGRSGEAVVRADETGEVQDLPTPDLTFHLAGDTIDRFWRGELNPVAALSAGQLRIEGSLLTALALAPALPGLQARYRQITARLVEGPEV</sequence>
<accession>A0ABY5YHD2</accession>